<dbReference type="EMBL" id="CAUYUJ010003191">
    <property type="protein sequence ID" value="CAK0804231.1"/>
    <property type="molecule type" value="Genomic_DNA"/>
</dbReference>
<evidence type="ECO:0000313" key="3">
    <source>
        <dbReference type="Proteomes" id="UP001189429"/>
    </source>
</evidence>
<dbReference type="PANTHER" id="PTHR46656:SF3">
    <property type="entry name" value="PUTATIVE-RELATED"/>
    <property type="match status" value="1"/>
</dbReference>
<sequence>MWVLVESTTAGARGTAVAPPAGSVLRGPVGLMPLADGSWVTIRSISGSAREYAGREAASDARLMGILPNPAVPGGRLLRQWRDAVASFTEEAFVDGHIPGPRTCLWCCKFIDRRQGGPLDHFRFWKATLGLAADDYGVNDYEAGMRAIYTMACWDGLDLPNIAGAEQILRKCQMYEYVYGGPAVVARHSLVMSTSRACLVGANVIYFHCHVLINSVVNTLNELYVGQPCRHGDHSQPVSAGQQRALDNVRDAVRRFGKPPEGLTGSGALEELRVLSDYAGESATVAPFSFDNINSLSLPDEGFTPVALDTLGGGAGRKIVERLHDMMLSQSEGRARIESDGPRKLYIDPALRNPKLYIQLLRILERRNLIDYYADKARSVGVFFVYKKSGKLRLILDGRHASLHFRAPDKVALASGASFAGLHVDSGKPIAVAEVDLADAFYTMLLPPEFRRYFALPSCRAGLLGLDCTSDGRPLSGTDLVYPCFRCPPMGCSFSLWICQAMLEATALQVPQLTVANRFVDRRPVPGVTSDAIHTEYVDNALSLSTDPSVASAAAAAVDSRLRAAGLPTHGVECSFGAAALGWQFDEKFPIIGLNPALRWKLRLACLELCRKGFASGKTVSRVASHFTSRALIRRELLSCLNSLYAFSAQYGGRTARLWPSCLRELRWCASLVVFCFRDAGAAFDSRWRFSKTQEGGVSHRSFALKAQSSGDPFVPESVATFENPGGFQEVITDLEEDEEFVVSGSAFEVEEVTQVENEEFPEIPEGVWAEGWYPVVSHRWCRSEPQVVLEGRGMVVAVRHILRRLSSFNRCHLCLGDCLGTILAATKGRPSRPEMGRICRQLAALSLASGTAFFWRWVPSERNSADRASRNLPGVGYASTTSDTCGPSACGGSHGARSDVGRPPGARQPAFGPPPGLEQEASWDPDGADRFLGSGFDIGAGPIGGATGADRPPGQRSFLEQKAVGNRTTLDYQARYHRFLTWAAAARPPVSTIPELEETLLEYFNELYFEGHDSPDGSKLAAAVTHFRLDLLPKLINLPRVQRALKGWKSMAPPRARLPLPWPVVAWMADWMVTNGWEVAATASVLAFILYLRPSELLSLRAISVVRPVKCGPRHLSKYSILLFPAELEARSKTKDYDISLLLDNPEFGWMDQVLDRPRLRRDYWQHPMQNLSSWAHTAKSKVYLEIFSGSGNWSRAMRHGQASRLAPRVFELDMEHEPALGDLSRRSVQRVVRGWLRGQLLQGVWLGMPCSSWSMARNRPNGPPALRDGKHLLGLPGLSSGDSLKVMLGNRLACFSFSFFLECALRGVPAAIENPATSWAWQTKWAVHAAKQTNVKKGKYHKEFNDVTEFYFGKHQDKLKKLATPVGSGASTPPAGGALGVSWYRECGCTGMEIEAVTILEGLARSLGAGRVRTNRCEASCVWPASTRRVLDQIELQWGERDLSDWLFADRPPRRVVFVVHAAFLGVCGLPDFLQYAAQDDPLARAVRGGRPDLLRVSRSMLETDRLDPMNAERCNKQFDAVWVPSKFNEETFSRSGVEASMLKVLPEAIDPRLFNCSAGSPPVRPPVPHFGVAELDQFVAAGVGHDVFTFLSVFKWEERKNWQALLETFWRTFPRRSTQVAREDGQTVGTTVRLLISRRSTCRGAPTPTTTWPNSMRRSACPRRTPRGGCW</sequence>
<comment type="caution">
    <text evidence="2">The sequence shown here is derived from an EMBL/GenBank/DDBJ whole genome shotgun (WGS) entry which is preliminary data.</text>
</comment>
<dbReference type="Proteomes" id="UP001189429">
    <property type="component" value="Unassembled WGS sequence"/>
</dbReference>
<accession>A0ABN9QEV9</accession>
<feature type="compositionally biased region" description="Basic residues" evidence="1">
    <location>
        <begin position="1663"/>
        <end position="1674"/>
    </location>
</feature>
<feature type="region of interest" description="Disordered" evidence="1">
    <location>
        <begin position="884"/>
        <end position="927"/>
    </location>
</feature>
<protein>
    <recommendedName>
        <fullName evidence="4">RNA-directed RNA polymerase</fullName>
    </recommendedName>
</protein>
<evidence type="ECO:0008006" key="4">
    <source>
        <dbReference type="Google" id="ProtNLM"/>
    </source>
</evidence>
<evidence type="ECO:0000313" key="2">
    <source>
        <dbReference type="EMBL" id="CAK0804231.1"/>
    </source>
</evidence>
<reference evidence="2" key="1">
    <citation type="submission" date="2023-10" db="EMBL/GenBank/DDBJ databases">
        <authorList>
            <person name="Chen Y."/>
            <person name="Shah S."/>
            <person name="Dougan E. K."/>
            <person name="Thang M."/>
            <person name="Chan C."/>
        </authorList>
    </citation>
    <scope>NUCLEOTIDE SEQUENCE [LARGE SCALE GENOMIC DNA]</scope>
</reference>
<feature type="compositionally biased region" description="Polar residues" evidence="1">
    <location>
        <begin position="1650"/>
        <end position="1660"/>
    </location>
</feature>
<dbReference type="PANTHER" id="PTHR46656">
    <property type="entry name" value="PUTATIVE-RELATED"/>
    <property type="match status" value="1"/>
</dbReference>
<dbReference type="SUPFAM" id="SSF56672">
    <property type="entry name" value="DNA/RNA polymerases"/>
    <property type="match status" value="1"/>
</dbReference>
<gene>
    <name evidence="2" type="ORF">PCOR1329_LOCUS11110</name>
</gene>
<dbReference type="InterPro" id="IPR043502">
    <property type="entry name" value="DNA/RNA_pol_sf"/>
</dbReference>
<keyword evidence="3" id="KW-1185">Reference proteome</keyword>
<evidence type="ECO:0000256" key="1">
    <source>
        <dbReference type="SAM" id="MobiDB-lite"/>
    </source>
</evidence>
<proteinExistence type="predicted"/>
<name>A0ABN9QEV9_9DINO</name>
<organism evidence="2 3">
    <name type="scientific">Prorocentrum cordatum</name>
    <dbReference type="NCBI Taxonomy" id="2364126"/>
    <lineage>
        <taxon>Eukaryota</taxon>
        <taxon>Sar</taxon>
        <taxon>Alveolata</taxon>
        <taxon>Dinophyceae</taxon>
        <taxon>Prorocentrales</taxon>
        <taxon>Prorocentraceae</taxon>
        <taxon>Prorocentrum</taxon>
    </lineage>
</organism>
<feature type="region of interest" description="Disordered" evidence="1">
    <location>
        <begin position="1648"/>
        <end position="1674"/>
    </location>
</feature>